<name>A0A423W4Y0_9PEZI</name>
<dbReference type="AlphaFoldDB" id="A0A423W4Y0"/>
<gene>
    <name evidence="2" type="ORF">VMCG_07148</name>
</gene>
<keyword evidence="3" id="KW-1185">Reference proteome</keyword>
<proteinExistence type="predicted"/>
<dbReference type="EMBL" id="LKEA01000026">
    <property type="protein sequence ID" value="ROV98407.1"/>
    <property type="molecule type" value="Genomic_DNA"/>
</dbReference>
<feature type="compositionally biased region" description="Basic and acidic residues" evidence="1">
    <location>
        <begin position="72"/>
        <end position="82"/>
    </location>
</feature>
<sequence>MSVIGIATAHHPEEEVVLEEQIGTSPPKADHRGLGNMIYGGTGIQGSSQVNPGEATGKDQKVTSTGDNSHAGGKDDSKGESG</sequence>
<accession>A0A423W4Y0</accession>
<evidence type="ECO:0000313" key="3">
    <source>
        <dbReference type="Proteomes" id="UP000283895"/>
    </source>
</evidence>
<evidence type="ECO:0000256" key="1">
    <source>
        <dbReference type="SAM" id="MobiDB-lite"/>
    </source>
</evidence>
<protein>
    <submittedName>
        <fullName evidence="2">Uncharacterized protein</fullName>
    </submittedName>
</protein>
<feature type="region of interest" description="Disordered" evidence="1">
    <location>
        <begin position="1"/>
        <end position="82"/>
    </location>
</feature>
<reference evidence="2 3" key="1">
    <citation type="submission" date="2015-09" db="EMBL/GenBank/DDBJ databases">
        <title>Host preference determinants of Valsa canker pathogens revealed by comparative genomics.</title>
        <authorList>
            <person name="Yin Z."/>
            <person name="Huang L."/>
        </authorList>
    </citation>
    <scope>NUCLEOTIDE SEQUENCE [LARGE SCALE GENOMIC DNA]</scope>
    <source>
        <strain evidence="2 3">03-1</strain>
    </source>
</reference>
<evidence type="ECO:0000313" key="2">
    <source>
        <dbReference type="EMBL" id="ROV98407.1"/>
    </source>
</evidence>
<organism evidence="2 3">
    <name type="scientific">Cytospora schulzeri</name>
    <dbReference type="NCBI Taxonomy" id="448051"/>
    <lineage>
        <taxon>Eukaryota</taxon>
        <taxon>Fungi</taxon>
        <taxon>Dikarya</taxon>
        <taxon>Ascomycota</taxon>
        <taxon>Pezizomycotina</taxon>
        <taxon>Sordariomycetes</taxon>
        <taxon>Sordariomycetidae</taxon>
        <taxon>Diaporthales</taxon>
        <taxon>Cytosporaceae</taxon>
        <taxon>Cytospora</taxon>
    </lineage>
</organism>
<comment type="caution">
    <text evidence="2">The sequence shown here is derived from an EMBL/GenBank/DDBJ whole genome shotgun (WGS) entry which is preliminary data.</text>
</comment>
<dbReference type="Proteomes" id="UP000283895">
    <property type="component" value="Unassembled WGS sequence"/>
</dbReference>